<dbReference type="GO" id="GO:0005506">
    <property type="term" value="F:iron ion binding"/>
    <property type="evidence" value="ECO:0007669"/>
    <property type="project" value="InterPro"/>
</dbReference>
<dbReference type="SUPFAM" id="SSF48264">
    <property type="entry name" value="Cytochrome P450"/>
    <property type="match status" value="1"/>
</dbReference>
<keyword evidence="11" id="KW-1185">Reference proteome</keyword>
<dbReference type="OrthoDB" id="1844152at2759"/>
<comment type="caution">
    <text evidence="10">The sequence shown here is derived from an EMBL/GenBank/DDBJ whole genome shotgun (WGS) entry which is preliminary data.</text>
</comment>
<gene>
    <name evidence="10" type="ORF">G7Z17_g4367</name>
</gene>
<accession>A0A9P5LH97</accession>
<evidence type="ECO:0000256" key="5">
    <source>
        <dbReference type="ARBA" id="ARBA00023002"/>
    </source>
</evidence>
<evidence type="ECO:0000256" key="4">
    <source>
        <dbReference type="ARBA" id="ARBA00022723"/>
    </source>
</evidence>
<dbReference type="PROSITE" id="PS00086">
    <property type="entry name" value="CYTOCHROME_P450"/>
    <property type="match status" value="1"/>
</dbReference>
<dbReference type="InterPro" id="IPR002403">
    <property type="entry name" value="Cyt_P450_E_grp-IV"/>
</dbReference>
<evidence type="ECO:0000256" key="1">
    <source>
        <dbReference type="ARBA" id="ARBA00001971"/>
    </source>
</evidence>
<dbReference type="Proteomes" id="UP000722485">
    <property type="component" value="Unassembled WGS sequence"/>
</dbReference>
<keyword evidence="5 9" id="KW-0560">Oxidoreductase</keyword>
<dbReference type="Gene3D" id="1.10.630.10">
    <property type="entry name" value="Cytochrome P450"/>
    <property type="match status" value="1"/>
</dbReference>
<reference evidence="10" key="1">
    <citation type="submission" date="2020-03" db="EMBL/GenBank/DDBJ databases">
        <title>Draft Genome Sequence of Cylindrodendrum hubeiense.</title>
        <authorList>
            <person name="Buettner E."/>
            <person name="Kellner H."/>
        </authorList>
    </citation>
    <scope>NUCLEOTIDE SEQUENCE</scope>
    <source>
        <strain evidence="10">IHI 201604</strain>
    </source>
</reference>
<dbReference type="AlphaFoldDB" id="A0A9P5LH97"/>
<dbReference type="InterPro" id="IPR001128">
    <property type="entry name" value="Cyt_P450"/>
</dbReference>
<dbReference type="GO" id="GO:0016705">
    <property type="term" value="F:oxidoreductase activity, acting on paired donors, with incorporation or reduction of molecular oxygen"/>
    <property type="evidence" value="ECO:0007669"/>
    <property type="project" value="InterPro"/>
</dbReference>
<dbReference type="PANTHER" id="PTHR46206:SF2">
    <property type="entry name" value="CYTOCHROME P450 MONOOXYGENASE AUSG-RELATED"/>
    <property type="match status" value="1"/>
</dbReference>
<keyword evidence="4 8" id="KW-0479">Metal-binding</keyword>
<evidence type="ECO:0000256" key="2">
    <source>
        <dbReference type="ARBA" id="ARBA00010617"/>
    </source>
</evidence>
<evidence type="ECO:0000256" key="3">
    <source>
        <dbReference type="ARBA" id="ARBA00022617"/>
    </source>
</evidence>
<comment type="similarity">
    <text evidence="2 9">Belongs to the cytochrome P450 family.</text>
</comment>
<keyword evidence="7 9" id="KW-0503">Monooxygenase</keyword>
<evidence type="ECO:0000256" key="8">
    <source>
        <dbReference type="PIRSR" id="PIRSR602403-1"/>
    </source>
</evidence>
<proteinExistence type="inferred from homology"/>
<dbReference type="PRINTS" id="PR00465">
    <property type="entry name" value="EP450IV"/>
</dbReference>
<organism evidence="10 11">
    <name type="scientific">Cylindrodendrum hubeiense</name>
    <dbReference type="NCBI Taxonomy" id="595255"/>
    <lineage>
        <taxon>Eukaryota</taxon>
        <taxon>Fungi</taxon>
        <taxon>Dikarya</taxon>
        <taxon>Ascomycota</taxon>
        <taxon>Pezizomycotina</taxon>
        <taxon>Sordariomycetes</taxon>
        <taxon>Hypocreomycetidae</taxon>
        <taxon>Hypocreales</taxon>
        <taxon>Nectriaceae</taxon>
        <taxon>Cylindrodendrum</taxon>
    </lineage>
</organism>
<keyword evidence="3 8" id="KW-0349">Heme</keyword>
<sequence length="410" mass="46056">MPCLNPDNRPKIFGRNQTILKTFAANAREILAQGRKMFAGQPFKVTTDSGEIVVLPPQFINDIRNEPKLSFMTTLAQDFHAHIPGFEPFAAGSQDDELLQLVSRKQLTKMLNKVTKPLSDETNFATELAFGSPTECRLIRGQVAQARKILLPVVQQRREARQQAIAEGKQVPSFDDALDWFEDESKGRDYDPVMCQLMLSFVAIHTTTDLMTEVMLKIAENSDLFDSLRKEITDVLRAEGWKKSALADMKLLDSVIKESQRLRPISLISMRRAAAQDVTLPNGMILRKDQRCMVDASLMRDPDIYSQPDDFDGHRFKRMRSQAGQENQAHLVSTGPASLGFGHGNHACPGRFFAANEIKVALCHLIMKYDWKLAPGCVPKALENGLVLAVDPNARVEIRRREPEIDIDAL</sequence>
<comment type="cofactor">
    <cofactor evidence="1 8">
        <name>heme</name>
        <dbReference type="ChEBI" id="CHEBI:30413"/>
    </cofactor>
</comment>
<keyword evidence="6 8" id="KW-0408">Iron</keyword>
<evidence type="ECO:0000256" key="7">
    <source>
        <dbReference type="ARBA" id="ARBA00023033"/>
    </source>
</evidence>
<name>A0A9P5LH97_9HYPO</name>
<evidence type="ECO:0000313" key="11">
    <source>
        <dbReference type="Proteomes" id="UP000722485"/>
    </source>
</evidence>
<feature type="binding site" description="axial binding residue" evidence="8">
    <location>
        <position position="348"/>
    </location>
    <ligand>
        <name>heme</name>
        <dbReference type="ChEBI" id="CHEBI:30413"/>
    </ligand>
    <ligandPart>
        <name>Fe</name>
        <dbReference type="ChEBI" id="CHEBI:18248"/>
    </ligandPart>
</feature>
<dbReference type="GO" id="GO:0004497">
    <property type="term" value="F:monooxygenase activity"/>
    <property type="evidence" value="ECO:0007669"/>
    <property type="project" value="UniProtKB-KW"/>
</dbReference>
<protein>
    <submittedName>
        <fullName evidence="10">Uncharacterized protein</fullName>
    </submittedName>
</protein>
<dbReference type="PANTHER" id="PTHR46206">
    <property type="entry name" value="CYTOCHROME P450"/>
    <property type="match status" value="1"/>
</dbReference>
<dbReference type="InterPro" id="IPR017972">
    <property type="entry name" value="Cyt_P450_CS"/>
</dbReference>
<evidence type="ECO:0000256" key="9">
    <source>
        <dbReference type="RuleBase" id="RU000461"/>
    </source>
</evidence>
<evidence type="ECO:0000256" key="6">
    <source>
        <dbReference type="ARBA" id="ARBA00023004"/>
    </source>
</evidence>
<dbReference type="InterPro" id="IPR036396">
    <property type="entry name" value="Cyt_P450_sf"/>
</dbReference>
<evidence type="ECO:0000313" key="10">
    <source>
        <dbReference type="EMBL" id="KAF7552407.1"/>
    </source>
</evidence>
<dbReference type="Pfam" id="PF00067">
    <property type="entry name" value="p450"/>
    <property type="match status" value="1"/>
</dbReference>
<dbReference type="EMBL" id="JAANBB010000061">
    <property type="protein sequence ID" value="KAF7552407.1"/>
    <property type="molecule type" value="Genomic_DNA"/>
</dbReference>
<dbReference type="GO" id="GO:0020037">
    <property type="term" value="F:heme binding"/>
    <property type="evidence" value="ECO:0007669"/>
    <property type="project" value="InterPro"/>
</dbReference>
<dbReference type="CDD" id="cd11041">
    <property type="entry name" value="CYP503A1-like"/>
    <property type="match status" value="1"/>
</dbReference>